<geneLocation type="plasmid" evidence="1 2">
    <name>pSVR2332_phage</name>
</geneLocation>
<dbReference type="Proteomes" id="UP001317613">
    <property type="component" value="Plasmid pSVR2332_phage"/>
</dbReference>
<dbReference type="EMBL" id="AP026731">
    <property type="protein sequence ID" value="BDQ63991.1"/>
    <property type="molecule type" value="Genomic_DNA"/>
</dbReference>
<gene>
    <name evidence="1" type="ORF">EfsSVR2332_40690</name>
</gene>
<protein>
    <submittedName>
        <fullName evidence="1">Uncharacterized protein</fullName>
    </submittedName>
</protein>
<organism evidence="1 2">
    <name type="scientific">Enterococcus faecalis</name>
    <name type="common">Streptococcus faecalis</name>
    <dbReference type="NCBI Taxonomy" id="1351"/>
    <lineage>
        <taxon>Bacteria</taxon>
        <taxon>Bacillati</taxon>
        <taxon>Bacillota</taxon>
        <taxon>Bacilli</taxon>
        <taxon>Lactobacillales</taxon>
        <taxon>Enterococcaceae</taxon>
        <taxon>Enterococcus</taxon>
    </lineage>
</organism>
<evidence type="ECO:0000313" key="1">
    <source>
        <dbReference type="EMBL" id="BDQ63991.1"/>
    </source>
</evidence>
<reference evidence="1" key="1">
    <citation type="submission" date="2022-08" db="EMBL/GenBank/DDBJ databases">
        <title>Molecular epidemiological analysis of five strains of VanD-type vancomycin-resistant Enterococcus faecalis.</title>
        <authorList>
            <person name="Mimura K."/>
            <person name="Hashimoto Y."/>
            <person name="Tomita H."/>
        </authorList>
    </citation>
    <scope>NUCLEOTIDE SEQUENCE</scope>
    <source>
        <strain evidence="1">SVR2332</strain>
        <plasmid evidence="1">pSVR2332_phage</plasmid>
    </source>
</reference>
<sequence>MFKAELPKFFTVESTDQYFVDDVNKLFGYKTHESFEGESLKEFMDVSNTLEDRLLEFNNIINQKLSHYNDLKKSFEKNNEQLRELNDQICVAKVEKKTFGHKTLAETYGEGEIKPDLVDLIKKEEE</sequence>
<proteinExistence type="predicted"/>
<evidence type="ECO:0000313" key="2">
    <source>
        <dbReference type="Proteomes" id="UP001317613"/>
    </source>
</evidence>
<keyword evidence="1" id="KW-0614">Plasmid</keyword>
<name>A0AC59HW49_ENTFL</name>
<accession>A0AC59HW49</accession>